<dbReference type="Proteomes" id="UP001139171">
    <property type="component" value="Unassembled WGS sequence"/>
</dbReference>
<feature type="transmembrane region" description="Helical" evidence="7">
    <location>
        <begin position="69"/>
        <end position="92"/>
    </location>
</feature>
<feature type="transmembrane region" description="Helical" evidence="7">
    <location>
        <begin position="190"/>
        <end position="208"/>
    </location>
</feature>
<feature type="domain" description="VTT" evidence="8">
    <location>
        <begin position="49"/>
        <end position="176"/>
    </location>
</feature>
<feature type="transmembrane region" description="Helical" evidence="7">
    <location>
        <begin position="156"/>
        <end position="178"/>
    </location>
</feature>
<name>A0A9X1MT27_9GAMM</name>
<feature type="transmembrane region" description="Helical" evidence="7">
    <location>
        <begin position="27"/>
        <end position="49"/>
    </location>
</feature>
<organism evidence="9 10">
    <name type="scientific">Limnobaculum eriocheiris</name>
    <dbReference type="NCBI Taxonomy" id="2897391"/>
    <lineage>
        <taxon>Bacteria</taxon>
        <taxon>Pseudomonadati</taxon>
        <taxon>Pseudomonadota</taxon>
        <taxon>Gammaproteobacteria</taxon>
        <taxon>Enterobacterales</taxon>
        <taxon>Budviciaceae</taxon>
        <taxon>Limnobaculum</taxon>
    </lineage>
</organism>
<dbReference type="Pfam" id="PF09335">
    <property type="entry name" value="VTT_dom"/>
    <property type="match status" value="1"/>
</dbReference>
<evidence type="ECO:0000256" key="5">
    <source>
        <dbReference type="ARBA" id="ARBA00022989"/>
    </source>
</evidence>
<dbReference type="GO" id="GO:0005886">
    <property type="term" value="C:plasma membrane"/>
    <property type="evidence" value="ECO:0007669"/>
    <property type="project" value="UniProtKB-SubCell"/>
</dbReference>
<dbReference type="InterPro" id="IPR032818">
    <property type="entry name" value="DedA-like"/>
</dbReference>
<keyword evidence="6 7" id="KW-0472">Membrane</keyword>
<dbReference type="RefSeq" id="WP_230607534.1">
    <property type="nucleotide sequence ID" value="NZ_JAJNAG010000001.1"/>
</dbReference>
<keyword evidence="10" id="KW-1185">Reference proteome</keyword>
<comment type="similarity">
    <text evidence="2 7">Belongs to the DedA family.</text>
</comment>
<dbReference type="PANTHER" id="PTHR30353:SF0">
    <property type="entry name" value="TRANSMEMBRANE PROTEIN"/>
    <property type="match status" value="1"/>
</dbReference>
<evidence type="ECO:0000313" key="9">
    <source>
        <dbReference type="EMBL" id="MCD1124499.1"/>
    </source>
</evidence>
<proteinExistence type="inferred from homology"/>
<comment type="caution">
    <text evidence="9">The sequence shown here is derived from an EMBL/GenBank/DDBJ whole genome shotgun (WGS) entry which is preliminary data.</text>
</comment>
<dbReference type="InterPro" id="IPR032816">
    <property type="entry name" value="VTT_dom"/>
</dbReference>
<reference evidence="9" key="1">
    <citation type="submission" date="2021-11" db="EMBL/GenBank/DDBJ databases">
        <title>Jinshanibacter sp. isolated from one year old Eriocheir sinensis.</title>
        <authorList>
            <person name="Li J.-Y."/>
            <person name="He W."/>
            <person name="Gao T.-H."/>
        </authorList>
    </citation>
    <scope>NUCLEOTIDE SEQUENCE</scope>
    <source>
        <strain evidence="9">LJY008</strain>
    </source>
</reference>
<keyword evidence="4 7" id="KW-0812">Transmembrane</keyword>
<keyword evidence="3 7" id="KW-1003">Cell membrane</keyword>
<evidence type="ECO:0000256" key="7">
    <source>
        <dbReference type="RuleBase" id="RU367016"/>
    </source>
</evidence>
<evidence type="ECO:0000313" key="10">
    <source>
        <dbReference type="Proteomes" id="UP001139171"/>
    </source>
</evidence>
<evidence type="ECO:0000256" key="3">
    <source>
        <dbReference type="ARBA" id="ARBA00022475"/>
    </source>
</evidence>
<accession>A0A9X1MT27</accession>
<sequence>MDYITYIIDFILHIDVHLAQIFENYGMWVYGILFLILFCETGLVVTPFLPGDSLLFVAGALSALPGNDINVHAMVALMITAAILGDAVNYTIGKLFGEQLFRNPDSKIFRRSYLVKTHEFYERHGGKTIILARFVPIVRTFAPFVAGMGHMSYRHFAAYNVIGALLWVVLFTYAGYIFGDLKIVQDNLKLLIVAIIIISIMPGVIEVIRHRRAAAKNKNT</sequence>
<dbReference type="PANTHER" id="PTHR30353">
    <property type="entry name" value="INNER MEMBRANE PROTEIN DEDA-RELATED"/>
    <property type="match status" value="1"/>
</dbReference>
<gene>
    <name evidence="9" type="ORF">LPW36_00360</name>
</gene>
<protein>
    <submittedName>
        <fullName evidence="9">DedA family protein</fullName>
    </submittedName>
</protein>
<evidence type="ECO:0000256" key="6">
    <source>
        <dbReference type="ARBA" id="ARBA00023136"/>
    </source>
</evidence>
<dbReference type="InterPro" id="IPR058127">
    <property type="entry name" value="DedA"/>
</dbReference>
<keyword evidence="5 7" id="KW-1133">Transmembrane helix</keyword>
<evidence type="ECO:0000256" key="1">
    <source>
        <dbReference type="ARBA" id="ARBA00004651"/>
    </source>
</evidence>
<dbReference type="EMBL" id="JAJNAG010000001">
    <property type="protein sequence ID" value="MCD1124499.1"/>
    <property type="molecule type" value="Genomic_DNA"/>
</dbReference>
<evidence type="ECO:0000256" key="4">
    <source>
        <dbReference type="ARBA" id="ARBA00022692"/>
    </source>
</evidence>
<comment type="subcellular location">
    <subcellularLocation>
        <location evidence="1 7">Cell membrane</location>
        <topology evidence="1 7">Multi-pass membrane protein</topology>
    </subcellularLocation>
</comment>
<evidence type="ECO:0000256" key="2">
    <source>
        <dbReference type="ARBA" id="ARBA00010792"/>
    </source>
</evidence>
<evidence type="ECO:0000259" key="8">
    <source>
        <dbReference type="Pfam" id="PF09335"/>
    </source>
</evidence>
<dbReference type="NCBIfam" id="NF008102">
    <property type="entry name" value="PRK10847.1"/>
    <property type="match status" value="1"/>
</dbReference>
<dbReference type="AlphaFoldDB" id="A0A9X1MT27"/>